<evidence type="ECO:0000313" key="9">
    <source>
        <dbReference type="RefSeq" id="XP_020095306.1"/>
    </source>
</evidence>
<evidence type="ECO:0000313" key="8">
    <source>
        <dbReference type="Proteomes" id="UP000515123"/>
    </source>
</evidence>
<evidence type="ECO:0000256" key="6">
    <source>
        <dbReference type="SAM" id="SignalP"/>
    </source>
</evidence>
<evidence type="ECO:0000256" key="5">
    <source>
        <dbReference type="ARBA" id="ARBA00023180"/>
    </source>
</evidence>
<name>A0A6P5FG91_ANACO</name>
<keyword evidence="2" id="KW-0134">Cell wall</keyword>
<feature type="signal peptide" evidence="6">
    <location>
        <begin position="1"/>
        <end position="20"/>
    </location>
</feature>
<organism evidence="8 9">
    <name type="scientific">Ananas comosus</name>
    <name type="common">Pineapple</name>
    <name type="synonym">Ananas ananas</name>
    <dbReference type="NCBI Taxonomy" id="4615"/>
    <lineage>
        <taxon>Eukaryota</taxon>
        <taxon>Viridiplantae</taxon>
        <taxon>Streptophyta</taxon>
        <taxon>Embryophyta</taxon>
        <taxon>Tracheophyta</taxon>
        <taxon>Spermatophyta</taxon>
        <taxon>Magnoliopsida</taxon>
        <taxon>Liliopsida</taxon>
        <taxon>Poales</taxon>
        <taxon>Bromeliaceae</taxon>
        <taxon>Bromelioideae</taxon>
        <taxon>Ananas</taxon>
    </lineage>
</organism>
<evidence type="ECO:0000259" key="7">
    <source>
        <dbReference type="Pfam" id="PF04862"/>
    </source>
</evidence>
<dbReference type="InterPro" id="IPR006946">
    <property type="entry name" value="DGR2-like_dom"/>
</dbReference>
<dbReference type="InterPro" id="IPR008979">
    <property type="entry name" value="Galactose-bd-like_sf"/>
</dbReference>
<evidence type="ECO:0000256" key="3">
    <source>
        <dbReference type="ARBA" id="ARBA00022525"/>
    </source>
</evidence>
<keyword evidence="5" id="KW-0325">Glycoprotein</keyword>
<dbReference type="SUPFAM" id="SSF49785">
    <property type="entry name" value="Galactose-binding domain-like"/>
    <property type="match status" value="1"/>
</dbReference>
<feature type="domain" description="DUF642" evidence="7">
    <location>
        <begin position="194"/>
        <end position="361"/>
    </location>
</feature>
<dbReference type="PANTHER" id="PTHR31265">
    <property type="entry name" value="OS02G0527500 PROTEIN-RELATED"/>
    <property type="match status" value="1"/>
</dbReference>
<comment type="subcellular location">
    <subcellularLocation>
        <location evidence="1">Secreted</location>
        <location evidence="1">Cell wall</location>
    </subcellularLocation>
</comment>
<proteinExistence type="predicted"/>
<feature type="chain" id="PRO_5027759201" evidence="6">
    <location>
        <begin position="21"/>
        <end position="370"/>
    </location>
</feature>
<dbReference type="Gramene" id="Aco020161.1.mrna1">
    <property type="protein sequence ID" value="Aco020161.1.mrna1"/>
    <property type="gene ID" value="Aco020161.1.path1"/>
</dbReference>
<dbReference type="OrthoDB" id="1851446at2759"/>
<dbReference type="FunFam" id="2.60.120.260:FF:000031">
    <property type="entry name" value="DUF642 family protein"/>
    <property type="match status" value="1"/>
</dbReference>
<dbReference type="Proteomes" id="UP000515123">
    <property type="component" value="Linkage group 9"/>
</dbReference>
<reference evidence="9" key="2">
    <citation type="submission" date="2025-08" db="UniProtKB">
        <authorList>
            <consortium name="RefSeq"/>
        </authorList>
    </citation>
    <scope>IDENTIFICATION</scope>
    <source>
        <tissue evidence="9">Leaf</tissue>
    </source>
</reference>
<feature type="domain" description="DUF642" evidence="7">
    <location>
        <begin position="26"/>
        <end position="183"/>
    </location>
</feature>
<keyword evidence="4 6" id="KW-0732">Signal</keyword>
<sequence>MSLLPPVLLLFLPLSVTALAAQDLDGFLPNGNFEISPRKERLNKTVIVGKHSLPNWTIHGLVEYVSGGPQPGGMFFAVPHGVHAIRLGNDASVSQNITTVRPGALYSLTFSATRTCAQDEVLRVSVPPLAGDLPIQTLYSSTEPDTYAWGFSAFNSTVQVIFHNPGVQEDPRCGPLLDAVAIKELFPPFPTRGNLIKNPSFEEGPHVFKNSTSGVLLPPKQQDSTSPLPGWIIESLKAIRFIDSPHFAVPFGQYAVELVAGRESAIAQVIRTEKNKFYNLTFVVGDARNGCHGSMLVEAFAGNGTVKVPFQSYGKGGFKAASLKFTAVANRTRVTFYSSYYHTKVDGTASLCGPVVDQVRVYPLSKYETI</sequence>
<evidence type="ECO:0000256" key="4">
    <source>
        <dbReference type="ARBA" id="ARBA00022729"/>
    </source>
</evidence>
<dbReference type="RefSeq" id="XP_020095306.1">
    <property type="nucleotide sequence ID" value="XM_020239717.1"/>
</dbReference>
<evidence type="ECO:0000256" key="1">
    <source>
        <dbReference type="ARBA" id="ARBA00004191"/>
    </source>
</evidence>
<gene>
    <name evidence="9" type="primary">LOC109714950</name>
</gene>
<evidence type="ECO:0000256" key="2">
    <source>
        <dbReference type="ARBA" id="ARBA00022512"/>
    </source>
</evidence>
<dbReference type="AlphaFoldDB" id="A0A6P5FG91"/>
<dbReference type="PANTHER" id="PTHR31265:SF2">
    <property type="entry name" value="F17A17.37 PROTEIN"/>
    <property type="match status" value="1"/>
</dbReference>
<keyword evidence="8" id="KW-1185">Reference proteome</keyword>
<dbReference type="InterPro" id="IPR052437">
    <property type="entry name" value="Pectin_Meth_Modulator"/>
</dbReference>
<protein>
    <submittedName>
        <fullName evidence="9">Uncharacterized protein LOC109714950</fullName>
    </submittedName>
</protein>
<accession>A0A6P5FG91</accession>
<dbReference type="Gene3D" id="2.60.120.260">
    <property type="entry name" value="Galactose-binding domain-like"/>
    <property type="match status" value="1"/>
</dbReference>
<keyword evidence="3" id="KW-0964">Secreted</keyword>
<reference evidence="8" key="1">
    <citation type="journal article" date="2015" name="Nat. Genet.">
        <title>The pineapple genome and the evolution of CAM photosynthesis.</title>
        <authorList>
            <person name="Ming R."/>
            <person name="VanBuren R."/>
            <person name="Wai C.M."/>
            <person name="Tang H."/>
            <person name="Schatz M.C."/>
            <person name="Bowers J.E."/>
            <person name="Lyons E."/>
            <person name="Wang M.L."/>
            <person name="Chen J."/>
            <person name="Biggers E."/>
            <person name="Zhang J."/>
            <person name="Huang L."/>
            <person name="Zhang L."/>
            <person name="Miao W."/>
            <person name="Zhang J."/>
            <person name="Ye Z."/>
            <person name="Miao C."/>
            <person name="Lin Z."/>
            <person name="Wang H."/>
            <person name="Zhou H."/>
            <person name="Yim W.C."/>
            <person name="Priest H.D."/>
            <person name="Zheng C."/>
            <person name="Woodhouse M."/>
            <person name="Edger P.P."/>
            <person name="Guyot R."/>
            <person name="Guo H.B."/>
            <person name="Guo H."/>
            <person name="Zheng G."/>
            <person name="Singh R."/>
            <person name="Sharma A."/>
            <person name="Min X."/>
            <person name="Zheng Y."/>
            <person name="Lee H."/>
            <person name="Gurtowski J."/>
            <person name="Sedlazeck F.J."/>
            <person name="Harkess A."/>
            <person name="McKain M.R."/>
            <person name="Liao Z."/>
            <person name="Fang J."/>
            <person name="Liu J."/>
            <person name="Zhang X."/>
            <person name="Zhang Q."/>
            <person name="Hu W."/>
            <person name="Qin Y."/>
            <person name="Wang K."/>
            <person name="Chen L.Y."/>
            <person name="Shirley N."/>
            <person name="Lin Y.R."/>
            <person name="Liu L.Y."/>
            <person name="Hernandez A.G."/>
            <person name="Wright C.L."/>
            <person name="Bulone V."/>
            <person name="Tuskan G.A."/>
            <person name="Heath K."/>
            <person name="Zee F."/>
            <person name="Moore P.H."/>
            <person name="Sunkar R."/>
            <person name="Leebens-Mack J.H."/>
            <person name="Mockler T."/>
            <person name="Bennetzen J.L."/>
            <person name="Freeling M."/>
            <person name="Sankoff D."/>
            <person name="Paterson A.H."/>
            <person name="Zhu X."/>
            <person name="Yang X."/>
            <person name="Smith J.A."/>
            <person name="Cushman J.C."/>
            <person name="Paull R.E."/>
            <person name="Yu Q."/>
        </authorList>
    </citation>
    <scope>NUCLEOTIDE SEQUENCE [LARGE SCALE GENOMIC DNA]</scope>
    <source>
        <strain evidence="8">cv. F153</strain>
    </source>
</reference>
<dbReference type="GeneID" id="109714950"/>
<dbReference type="Pfam" id="PF04862">
    <property type="entry name" value="DUF642"/>
    <property type="match status" value="2"/>
</dbReference>